<keyword evidence="3" id="KW-1185">Reference proteome</keyword>
<accession>A0A9W9K8H7</accession>
<dbReference type="PROSITE" id="PS51412">
    <property type="entry name" value="MACPF_2"/>
    <property type="match status" value="1"/>
</dbReference>
<reference evidence="2" key="1">
    <citation type="submission" date="2022-11" db="EMBL/GenBank/DDBJ databases">
        <authorList>
            <person name="Petersen C."/>
        </authorList>
    </citation>
    <scope>NUCLEOTIDE SEQUENCE</scope>
    <source>
        <strain evidence="2">IBT 34128</strain>
    </source>
</reference>
<dbReference type="OrthoDB" id="4366340at2759"/>
<dbReference type="RefSeq" id="XP_056511942.1">
    <property type="nucleotide sequence ID" value="XM_056656329.1"/>
</dbReference>
<dbReference type="GeneID" id="81395497"/>
<dbReference type="Proteomes" id="UP001141434">
    <property type="component" value="Unassembled WGS sequence"/>
</dbReference>
<reference evidence="2" key="2">
    <citation type="journal article" date="2023" name="IMA Fungus">
        <title>Comparative genomic study of the Penicillium genus elucidates a diverse pangenome and 15 lateral gene transfer events.</title>
        <authorList>
            <person name="Petersen C."/>
            <person name="Sorensen T."/>
            <person name="Nielsen M.R."/>
            <person name="Sondergaard T.E."/>
            <person name="Sorensen J.L."/>
            <person name="Fitzpatrick D.A."/>
            <person name="Frisvad J.C."/>
            <person name="Nielsen K.L."/>
        </authorList>
    </citation>
    <scope>NUCLEOTIDE SEQUENCE</scope>
    <source>
        <strain evidence="2">IBT 34128</strain>
    </source>
</reference>
<feature type="domain" description="MACPF" evidence="1">
    <location>
        <begin position="1"/>
        <end position="298"/>
    </location>
</feature>
<protein>
    <submittedName>
        <fullName evidence="2">MAC/Perforin domain-containing protein</fullName>
    </submittedName>
</protein>
<evidence type="ECO:0000313" key="3">
    <source>
        <dbReference type="Proteomes" id="UP001141434"/>
    </source>
</evidence>
<proteinExistence type="predicted"/>
<dbReference type="SMART" id="SM00457">
    <property type="entry name" value="MACPF"/>
    <property type="match status" value="1"/>
</dbReference>
<evidence type="ECO:0000259" key="1">
    <source>
        <dbReference type="PROSITE" id="PS51412"/>
    </source>
</evidence>
<dbReference type="Pfam" id="PF01823">
    <property type="entry name" value="MACPF"/>
    <property type="match status" value="1"/>
</dbReference>
<gene>
    <name evidence="2" type="ORF">NUU61_005747</name>
</gene>
<organism evidence="2 3">
    <name type="scientific">Penicillium alfredii</name>
    <dbReference type="NCBI Taxonomy" id="1506179"/>
    <lineage>
        <taxon>Eukaryota</taxon>
        <taxon>Fungi</taxon>
        <taxon>Dikarya</taxon>
        <taxon>Ascomycota</taxon>
        <taxon>Pezizomycotina</taxon>
        <taxon>Eurotiomycetes</taxon>
        <taxon>Eurotiomycetidae</taxon>
        <taxon>Eurotiales</taxon>
        <taxon>Aspergillaceae</taxon>
        <taxon>Penicillium</taxon>
    </lineage>
</organism>
<dbReference type="InterPro" id="IPR020864">
    <property type="entry name" value="MACPF"/>
</dbReference>
<dbReference type="AlphaFoldDB" id="A0A9W9K8H7"/>
<comment type="caution">
    <text evidence="2">The sequence shown here is derived from an EMBL/GenBank/DDBJ whole genome shotgun (WGS) entry which is preliminary data.</text>
</comment>
<name>A0A9W9K8H7_9EURO</name>
<dbReference type="EMBL" id="JAPMSZ010000007">
    <property type="protein sequence ID" value="KAJ5096391.1"/>
    <property type="molecule type" value="Genomic_DNA"/>
</dbReference>
<evidence type="ECO:0000313" key="2">
    <source>
        <dbReference type="EMBL" id="KAJ5096391.1"/>
    </source>
</evidence>
<sequence length="309" mass="33608">MDLKKSTVVKLSTETYPVQFGDGKIYKLPKNTKSSQGHRVTHTNSLKVARGAELAYELGTEASISGSYAGFSASASAQYSYSGSMSVNKIYAILSVNHTSFTLDLEGHEGTDKMVSAEFVAAAKRLPEWQVKKEIYNEYVQFFRNWGTHVIDSCTFGARYQLKVENSSVESKSKESFQAQVSAEYNGIGSVKGDASLKKSDEYANYLKTRVAQATVTGGSSGSGIILSDPPSDPEEYRKAFDAWANSLDKAFSTNLVNARINSIGHLLANSSIEEHRAVSSKLVKALDYLASMRVVSGLVKVLGESLET</sequence>